<dbReference type="Proteomes" id="UP000050833">
    <property type="component" value="Unassembled WGS sequence"/>
</dbReference>
<dbReference type="Gene3D" id="3.80.10.10">
    <property type="entry name" value="Ribonuclease Inhibitor"/>
    <property type="match status" value="2"/>
</dbReference>
<dbReference type="Pfam" id="PF13306">
    <property type="entry name" value="LRR_5"/>
    <property type="match status" value="2"/>
</dbReference>
<evidence type="ECO:0000313" key="2">
    <source>
        <dbReference type="EMBL" id="KQC84063.1"/>
    </source>
</evidence>
<gene>
    <name evidence="2" type="ORF">APZ18_15360</name>
</gene>
<dbReference type="SUPFAM" id="SSF52058">
    <property type="entry name" value="L domain-like"/>
    <property type="match status" value="1"/>
</dbReference>
<feature type="transmembrane region" description="Helical" evidence="1">
    <location>
        <begin position="21"/>
        <end position="39"/>
    </location>
</feature>
<dbReference type="PANTHER" id="PTHR45661">
    <property type="entry name" value="SURFACE ANTIGEN"/>
    <property type="match status" value="1"/>
</dbReference>
<keyword evidence="1" id="KW-0812">Transmembrane</keyword>
<accession>A0AAW3JPR2</accession>
<comment type="caution">
    <text evidence="2">The sequence shown here is derived from an EMBL/GenBank/DDBJ whole genome shotgun (WGS) entry which is preliminary data.</text>
</comment>
<evidence type="ECO:0000256" key="1">
    <source>
        <dbReference type="SAM" id="Phobius"/>
    </source>
</evidence>
<organism evidence="2 3">
    <name type="scientific">Butyribacter intestini</name>
    <dbReference type="NCBI Taxonomy" id="1703332"/>
    <lineage>
        <taxon>Bacteria</taxon>
        <taxon>Bacillati</taxon>
        <taxon>Bacillota</taxon>
        <taxon>Clostridia</taxon>
        <taxon>Lachnospirales</taxon>
        <taxon>Lachnospiraceae</taxon>
        <taxon>Butyribacter</taxon>
    </lineage>
</organism>
<name>A0AAW3JPR2_9FIRM</name>
<dbReference type="AlphaFoldDB" id="A0AAW3JPR2"/>
<reference evidence="2 3" key="1">
    <citation type="submission" date="2015-10" db="EMBL/GenBank/DDBJ databases">
        <title>Butyribacter intestini gen. nov., sp. nov., a butyric acid-producing bacterium of the family Lachnospiraceae isolated from the human faeces.</title>
        <authorList>
            <person name="Zou Y."/>
            <person name="Xue W."/>
            <person name="Luo G."/>
            <person name="Lv M."/>
        </authorList>
    </citation>
    <scope>NUCLEOTIDE SEQUENCE [LARGE SCALE GENOMIC DNA]</scope>
    <source>
        <strain evidence="2 3">TF01-11</strain>
    </source>
</reference>
<sequence length="525" mass="58444">MGKEKFIRKRKSADKFTFKQSIMLGVVIIASVSIIFMQADNASAAKKKTKQDNHYVTMSFKNGVLTVKGNGEMGDPINITVYEGKNIKKVVIKKGVVSLPDNAFKDCKKLKKIVLPSTLKRIGARAFSNTTALESLNLPNGIKTIKEYTFEKSGIEKVNIPKTVKKIGAYAFEGCPIKNISIPKSVKSIEPGAFASSSIKSITIPKTVKKLGEGVFGNCKKLESITMPGNIGVIKYEEPDDEYQPKSFVGDSCKSLKKIKFTTSLNINILKRVGKSGGFEVMANDPKYKSVDGLIYSKDGKTLLRIPHGRKKVIISDKCTTVTAGSYGYEMYLADSAMKEIVFPKTVTKIILDDTLLGPSYYECNNIKITLNMDYLDDDSIKILWQTNKYWRNSLKDELLRKGLAKLNEENERMLMLDDGYLCAYLMKDISKIDDRSAWETIDGLVVPDNVKTIGTEAFTGFLVKSLTFGSGVKYVEENVLLAADVPNTYKNMATIYVKNHDIVISKKAFDANDQINIVMAYIVY</sequence>
<dbReference type="InterPro" id="IPR026906">
    <property type="entry name" value="LRR_5"/>
</dbReference>
<dbReference type="InterPro" id="IPR032675">
    <property type="entry name" value="LRR_dom_sf"/>
</dbReference>
<protein>
    <recommendedName>
        <fullName evidence="4">Leucine-rich repeat domain-containing protein</fullName>
    </recommendedName>
</protein>
<keyword evidence="1" id="KW-0472">Membrane</keyword>
<dbReference type="EMBL" id="LLKB01000008">
    <property type="protein sequence ID" value="KQC84063.1"/>
    <property type="molecule type" value="Genomic_DNA"/>
</dbReference>
<dbReference type="InterPro" id="IPR053139">
    <property type="entry name" value="Surface_bspA-like"/>
</dbReference>
<proteinExistence type="predicted"/>
<dbReference type="PANTHER" id="PTHR45661:SF3">
    <property type="entry name" value="IG-LIKE DOMAIN-CONTAINING PROTEIN"/>
    <property type="match status" value="1"/>
</dbReference>
<dbReference type="RefSeq" id="WP_055946750.1">
    <property type="nucleotide sequence ID" value="NZ_LLKB01000008.1"/>
</dbReference>
<evidence type="ECO:0000313" key="3">
    <source>
        <dbReference type="Proteomes" id="UP000050833"/>
    </source>
</evidence>
<keyword evidence="3" id="KW-1185">Reference proteome</keyword>
<keyword evidence="1" id="KW-1133">Transmembrane helix</keyword>
<evidence type="ECO:0008006" key="4">
    <source>
        <dbReference type="Google" id="ProtNLM"/>
    </source>
</evidence>